<dbReference type="Pfam" id="PF13416">
    <property type="entry name" value="SBP_bac_8"/>
    <property type="match status" value="1"/>
</dbReference>
<evidence type="ECO:0000256" key="6">
    <source>
        <dbReference type="RuleBase" id="RU365005"/>
    </source>
</evidence>
<evidence type="ECO:0000313" key="8">
    <source>
        <dbReference type="EMBL" id="OAS86836.1"/>
    </source>
</evidence>
<keyword evidence="4 6" id="KW-0732">Signal</keyword>
<keyword evidence="3 6" id="KW-0762">Sugar transport</keyword>
<keyword evidence="6" id="KW-0472">Membrane</keyword>
<comment type="subcellular location">
    <subcellularLocation>
        <location evidence="6">Cell membrane</location>
        <topology evidence="6">Lipid-anchor</topology>
    </subcellularLocation>
</comment>
<evidence type="ECO:0000256" key="3">
    <source>
        <dbReference type="ARBA" id="ARBA00022597"/>
    </source>
</evidence>
<evidence type="ECO:0000256" key="4">
    <source>
        <dbReference type="ARBA" id="ARBA00022729"/>
    </source>
</evidence>
<evidence type="ECO:0000256" key="1">
    <source>
        <dbReference type="ARBA" id="ARBA00008520"/>
    </source>
</evidence>
<comment type="similarity">
    <text evidence="1 6">Belongs to the bacterial solute-binding protein 1 family.</text>
</comment>
<proteinExistence type="inferred from homology"/>
<dbReference type="GO" id="GO:0015768">
    <property type="term" value="P:maltose transport"/>
    <property type="evidence" value="ECO:0007669"/>
    <property type="project" value="TreeGrafter"/>
</dbReference>
<gene>
    <name evidence="8" type="ORF">A6K24_04865</name>
</gene>
<dbReference type="EMBL" id="LWSG01000012">
    <property type="protein sequence ID" value="OAS86836.1"/>
    <property type="molecule type" value="Genomic_DNA"/>
</dbReference>
<name>A0A179SYC7_9BACI</name>
<evidence type="ECO:0000256" key="7">
    <source>
        <dbReference type="SAM" id="MobiDB-lite"/>
    </source>
</evidence>
<reference evidence="9" key="1">
    <citation type="submission" date="2016-04" db="EMBL/GenBank/DDBJ databases">
        <authorList>
            <person name="Lyu Z."/>
            <person name="Lyu W."/>
        </authorList>
    </citation>
    <scope>NUCLEOTIDE SEQUENCE [LARGE SCALE GENOMIC DNA]</scope>
    <source>
        <strain evidence="9">C44</strain>
    </source>
</reference>
<keyword evidence="6" id="KW-1003">Cell membrane</keyword>
<dbReference type="OrthoDB" id="9766758at2"/>
<dbReference type="GO" id="GO:0055052">
    <property type="term" value="C:ATP-binding cassette (ABC) transporter complex, substrate-binding subunit-containing"/>
    <property type="evidence" value="ECO:0007669"/>
    <property type="project" value="TreeGrafter"/>
</dbReference>
<evidence type="ECO:0000313" key="9">
    <source>
        <dbReference type="Proteomes" id="UP000078534"/>
    </source>
</evidence>
<dbReference type="STRING" id="152268.A6K24_04865"/>
<dbReference type="SUPFAM" id="SSF53850">
    <property type="entry name" value="Periplasmic binding protein-like II"/>
    <property type="match status" value="1"/>
</dbReference>
<dbReference type="InterPro" id="IPR006061">
    <property type="entry name" value="SBP_1_CS"/>
</dbReference>
<dbReference type="Gene3D" id="3.40.190.10">
    <property type="entry name" value="Periplasmic binding protein-like II"/>
    <property type="match status" value="2"/>
</dbReference>
<dbReference type="PRINTS" id="PR00181">
    <property type="entry name" value="MALTOSEBP"/>
</dbReference>
<feature type="region of interest" description="Disordered" evidence="7">
    <location>
        <begin position="25"/>
        <end position="47"/>
    </location>
</feature>
<organism evidence="8 9">
    <name type="scientific">Metabacillus litoralis</name>
    <dbReference type="NCBI Taxonomy" id="152268"/>
    <lineage>
        <taxon>Bacteria</taxon>
        <taxon>Bacillati</taxon>
        <taxon>Bacillota</taxon>
        <taxon>Bacilli</taxon>
        <taxon>Bacillales</taxon>
        <taxon>Bacillaceae</taxon>
        <taxon>Metabacillus</taxon>
    </lineage>
</organism>
<comment type="caution">
    <text evidence="8">The sequence shown here is derived from an EMBL/GenBank/DDBJ whole genome shotgun (WGS) entry which is preliminary data.</text>
</comment>
<keyword evidence="9" id="KW-1185">Reference proteome</keyword>
<accession>A0A179SYC7</accession>
<dbReference type="PANTHER" id="PTHR30061">
    <property type="entry name" value="MALTOSE-BINDING PERIPLASMIC PROTEIN"/>
    <property type="match status" value="1"/>
</dbReference>
<keyword evidence="6" id="KW-0449">Lipoprotein</keyword>
<dbReference type="CDD" id="cd13586">
    <property type="entry name" value="PBP2_Maltose_binding_like"/>
    <property type="match status" value="1"/>
</dbReference>
<dbReference type="PANTHER" id="PTHR30061:SF50">
    <property type="entry name" value="MALTOSE_MALTODEXTRIN-BINDING PERIPLASMIC PROTEIN"/>
    <property type="match status" value="1"/>
</dbReference>
<dbReference type="InterPro" id="IPR006059">
    <property type="entry name" value="SBP"/>
</dbReference>
<evidence type="ECO:0000256" key="2">
    <source>
        <dbReference type="ARBA" id="ARBA00022448"/>
    </source>
</evidence>
<protein>
    <recommendedName>
        <fullName evidence="5 6">Maltodextrin-binding protein</fullName>
    </recommendedName>
</protein>
<feature type="chain" id="PRO_5013421421" description="Maltodextrin-binding protein" evidence="6">
    <location>
        <begin position="19"/>
        <end position="440"/>
    </location>
</feature>
<evidence type="ECO:0000256" key="5">
    <source>
        <dbReference type="ARBA" id="ARBA00030303"/>
    </source>
</evidence>
<dbReference type="RefSeq" id="WP_066331468.1">
    <property type="nucleotide sequence ID" value="NZ_LWSG01000012.1"/>
</dbReference>
<dbReference type="PROSITE" id="PS01037">
    <property type="entry name" value="SBP_BACTERIAL_1"/>
    <property type="match status" value="1"/>
</dbReference>
<keyword evidence="2 6" id="KW-0813">Transport</keyword>
<dbReference type="GO" id="GO:1901982">
    <property type="term" value="F:maltose binding"/>
    <property type="evidence" value="ECO:0007669"/>
    <property type="project" value="TreeGrafter"/>
</dbReference>
<feature type="compositionally biased region" description="Polar residues" evidence="7">
    <location>
        <begin position="29"/>
        <end position="44"/>
    </location>
</feature>
<dbReference type="GO" id="GO:0042956">
    <property type="term" value="P:maltodextrin transmembrane transport"/>
    <property type="evidence" value="ECO:0007669"/>
    <property type="project" value="TreeGrafter"/>
</dbReference>
<sequence>MKKLFTLSMISLLIFVLAACNKPGAPTAGETSNEASEGSKTNETATEEIVPEEDAKLVLWDNGDEEGEWAKYVAKKFTEEYGVPVKYETVSHTDAPGKLKTDGPAGIGADVFNAAHDHVGAMVTSGLIYDNYFAKEYKERFLESAVTAVSAKDEDELKMYGFPLNIEGIALYYNKDLLAEMGFEPAKTMDELIEQSKAFMDKNPGSYGFMIEPGNFYLVYGFVGGYSDFIFGDNNTDPSEIGLNNEGSLKAASLMERIRDEILPMKKEDITGDVITSHFNEGKLLYYFSGPWAAKGHEEADVNFGVSTLPKLENGEVPQTFTGTKGYYVNAYSKYPQAATLLAKFATSDEMLLKRYELTGQLPASNGLVENETIKSNELNSAFLEQAKYSIPMPNITEMQTVWGGMEVAYTAIWNNAAEPKASLDKGVQQIKEAIESQTK</sequence>
<dbReference type="AlphaFoldDB" id="A0A179SYC7"/>
<feature type="signal peptide" evidence="6">
    <location>
        <begin position="1"/>
        <end position="18"/>
    </location>
</feature>
<dbReference type="PROSITE" id="PS51257">
    <property type="entry name" value="PROKAR_LIPOPROTEIN"/>
    <property type="match status" value="1"/>
</dbReference>
<dbReference type="GO" id="GO:0015144">
    <property type="term" value="F:carbohydrate transmembrane transporter activity"/>
    <property type="evidence" value="ECO:0007669"/>
    <property type="project" value="InterPro"/>
</dbReference>
<dbReference type="InterPro" id="IPR006060">
    <property type="entry name" value="Maltose/Cyclodextrin-bd"/>
</dbReference>
<dbReference type="Proteomes" id="UP000078534">
    <property type="component" value="Unassembled WGS sequence"/>
</dbReference>